<name>A0ABV5I952_9ACTN</name>
<comment type="caution">
    <text evidence="1">The sequence shown here is derived from an EMBL/GenBank/DDBJ whole genome shotgun (WGS) entry which is preliminary data.</text>
</comment>
<sequence length="99" mass="11337">MTSASWPVYSPFARQHYDQGRAEGRLQGIRETWSEGVLYLLVSRGIDVPEDVRARISACTDVDLFKRWALRAISVQAAHEVFDDLDEQRRQGSDGLARW</sequence>
<proteinExistence type="predicted"/>
<evidence type="ECO:0000313" key="1">
    <source>
        <dbReference type="EMBL" id="MFB9200986.1"/>
    </source>
</evidence>
<keyword evidence="2" id="KW-1185">Reference proteome</keyword>
<dbReference type="EMBL" id="JBHMEI010000003">
    <property type="protein sequence ID" value="MFB9200986.1"/>
    <property type="molecule type" value="Genomic_DNA"/>
</dbReference>
<protein>
    <submittedName>
        <fullName evidence="1">Uncharacterized protein</fullName>
    </submittedName>
</protein>
<evidence type="ECO:0000313" key="2">
    <source>
        <dbReference type="Proteomes" id="UP001589647"/>
    </source>
</evidence>
<accession>A0ABV5I952</accession>
<reference evidence="1 2" key="1">
    <citation type="submission" date="2024-09" db="EMBL/GenBank/DDBJ databases">
        <authorList>
            <person name="Sun Q."/>
            <person name="Mori K."/>
        </authorList>
    </citation>
    <scope>NUCLEOTIDE SEQUENCE [LARGE SCALE GENOMIC DNA]</scope>
    <source>
        <strain evidence="1 2">CCM 3426</strain>
    </source>
</reference>
<organism evidence="1 2">
    <name type="scientific">Nonomuraea spiralis</name>
    <dbReference type="NCBI Taxonomy" id="46182"/>
    <lineage>
        <taxon>Bacteria</taxon>
        <taxon>Bacillati</taxon>
        <taxon>Actinomycetota</taxon>
        <taxon>Actinomycetes</taxon>
        <taxon>Streptosporangiales</taxon>
        <taxon>Streptosporangiaceae</taxon>
        <taxon>Nonomuraea</taxon>
    </lineage>
</organism>
<gene>
    <name evidence="1" type="ORF">ACFFV7_07270</name>
</gene>
<dbReference type="RefSeq" id="WP_189646829.1">
    <property type="nucleotide sequence ID" value="NZ_BMRC01000003.1"/>
</dbReference>
<dbReference type="Proteomes" id="UP001589647">
    <property type="component" value="Unassembled WGS sequence"/>
</dbReference>